<evidence type="ECO:0008006" key="3">
    <source>
        <dbReference type="Google" id="ProtNLM"/>
    </source>
</evidence>
<protein>
    <recommendedName>
        <fullName evidence="3">Ethanolamine utilization protein</fullName>
    </recommendedName>
</protein>
<evidence type="ECO:0000313" key="1">
    <source>
        <dbReference type="EMBL" id="MFO3665905.1"/>
    </source>
</evidence>
<evidence type="ECO:0000313" key="2">
    <source>
        <dbReference type="Proteomes" id="UP001637996"/>
    </source>
</evidence>
<reference evidence="1 2" key="1">
    <citation type="journal article" date="2025" name="Anaerobe">
        <title>Description of Anaerococcus kampingiae sp. nov., Anaerococcus groningensis sp. nov., Anaerococcus martiniensis sp. nov., and Anaerococcus cruorum sp. nov., isolated from human clinical specimens.</title>
        <authorList>
            <person name="Boiten K.E."/>
            <person name="Meijer J."/>
            <person name="van Wezel E.M."/>
            <person name="Veloo A.C.M."/>
        </authorList>
    </citation>
    <scope>NUCLEOTIDE SEQUENCE [LARGE SCALE GENOMIC DNA]</scope>
    <source>
        <strain evidence="1 2">ENR0831</strain>
    </source>
</reference>
<dbReference type="EMBL" id="JBGMEI010000009">
    <property type="protein sequence ID" value="MFO3665905.1"/>
    <property type="molecule type" value="Genomic_DNA"/>
</dbReference>
<accession>A0ABW9M9N9</accession>
<gene>
    <name evidence="1" type="ORF">ACCQ41_06570</name>
</gene>
<comment type="caution">
    <text evidence="1">The sequence shown here is derived from an EMBL/GenBank/DDBJ whole genome shotgun (WGS) entry which is preliminary data.</text>
</comment>
<name>A0ABW9M9N9_9FIRM</name>
<organism evidence="1 2">
    <name type="scientific">Anaerococcus martiniensis</name>
    <dbReference type="NCBI Taxonomy" id="3115615"/>
    <lineage>
        <taxon>Bacteria</taxon>
        <taxon>Bacillati</taxon>
        <taxon>Bacillota</taxon>
        <taxon>Tissierellia</taxon>
        <taxon>Tissierellales</taxon>
        <taxon>Peptoniphilaceae</taxon>
        <taxon>Anaerococcus</taxon>
    </lineage>
</organism>
<dbReference type="RefSeq" id="WP_410031577.1">
    <property type="nucleotide sequence ID" value="NZ_JBGMEI010000009.1"/>
</dbReference>
<proteinExistence type="predicted"/>
<sequence>MKDIDQLIIDAHIRFLDELTQAESLSEFNAIIHRVGYEDLLVESDYWLDTLPYGKVLVMGDLSMKINDLYGCFKSYGIDKKRVVHISFEEVKNYNISRLEYSDVYRLILVGPVPHSAKGMGDESSVITSLENNPNITKVKRVMSGDELKICNESLKKVLDEETQSGYLLKDK</sequence>
<dbReference type="Proteomes" id="UP001637996">
    <property type="component" value="Unassembled WGS sequence"/>
</dbReference>
<keyword evidence="2" id="KW-1185">Reference proteome</keyword>